<dbReference type="PANTHER" id="PTHR42715:SF10">
    <property type="entry name" value="BETA-GLUCOSIDASE"/>
    <property type="match status" value="1"/>
</dbReference>
<dbReference type="GO" id="GO:0004553">
    <property type="term" value="F:hydrolase activity, hydrolyzing O-glycosyl compounds"/>
    <property type="evidence" value="ECO:0007669"/>
    <property type="project" value="InterPro"/>
</dbReference>
<dbReference type="PRINTS" id="PR00133">
    <property type="entry name" value="GLHYDRLASE3"/>
</dbReference>
<dbReference type="InterPro" id="IPR013783">
    <property type="entry name" value="Ig-like_fold"/>
</dbReference>
<dbReference type="Pfam" id="PF01915">
    <property type="entry name" value="Glyco_hydro_3_C"/>
    <property type="match status" value="1"/>
</dbReference>
<keyword evidence="4" id="KW-0326">Glycosidase</keyword>
<dbReference type="InterPro" id="IPR002772">
    <property type="entry name" value="Glyco_hydro_3_C"/>
</dbReference>
<dbReference type="EMBL" id="FN554889">
    <property type="protein sequence ID" value="CBG74692.1"/>
    <property type="molecule type" value="Genomic_DNA"/>
</dbReference>
<dbReference type="InterPro" id="IPR001764">
    <property type="entry name" value="Glyco_hydro_3_N"/>
</dbReference>
<dbReference type="InterPro" id="IPR026891">
    <property type="entry name" value="Fn3-like"/>
</dbReference>
<evidence type="ECO:0000256" key="1">
    <source>
        <dbReference type="ARBA" id="ARBA00005336"/>
    </source>
</evidence>
<evidence type="ECO:0000259" key="5">
    <source>
        <dbReference type="SMART" id="SM01217"/>
    </source>
</evidence>
<dbReference type="STRING" id="680198.SCAB_77231"/>
<dbReference type="PANTHER" id="PTHR42715">
    <property type="entry name" value="BETA-GLUCOSIDASE"/>
    <property type="match status" value="1"/>
</dbReference>
<feature type="domain" description="Fibronectin type III-like" evidence="5">
    <location>
        <begin position="710"/>
        <end position="779"/>
    </location>
</feature>
<dbReference type="CAZy" id="GH3">
    <property type="family name" value="Glycoside Hydrolase Family 3"/>
</dbReference>
<dbReference type="KEGG" id="scb:SCAB_77231"/>
<dbReference type="SUPFAM" id="SSF52279">
    <property type="entry name" value="Beta-D-glucan exohydrolase, C-terminal domain"/>
    <property type="match status" value="1"/>
</dbReference>
<sequence>MEPALAQKDHVMTDARSRAIELLGRMTLHEKVAQLTSLIPTMLFDAKGIRPDVAAAKLANGIGYIEPHMGGFPANAAELARLNNAVQRHLVENTRLGIPAIMHIEALNGVNAPTFTSFPTAIALAATWDTTGVGEMAALTRRQMRSVGLHHALSPLLDIARDARWGRVHETYGEDPYLVSALGVSFVRNLQGESLLDGVIATGKHFLGYAMSEAGLNMATVPMGARELREVYARPFAAAIQLAGLGSIMNSLADWDGVPAAADPRVFRKMLRDQLGFNGTVVSDWLSIENLVTHHRAARDAREAGVLGMRAGIDVEMPEPFGYGDNLVEAVRDGEIPETTVDESVLRVLTHKFQLGLFENPYVETDPVEIMSVAQEGRDLSLRLARESVTLLKNDDGVLPLSGAPRIAVVGPHAEAVGTAFAPYTFPSFIELTRALLNGKTSSMVGVENLDSFGPDDAYVHEEIGDLLAMSEDEFARSRYEAVSLADALQAALPDSEILVATGCGVTDGAEGIGAAVDVARDADVVVLALGGVARWFFGERTEGEGADTADVTLPDVQRRLVHEIAALGKTTVGVIFSGRPLALGDVEPELDAILLGYYGSQFGTPAVAEILSGTAEPQGRLPYTIPRSSGQVPLHAGQRFGSGYRRREGDPHGGYVDESAAPLYPFGHGLTYTEFVYSDLQLSSTSIAPDRTVEVTATVTNTGDRPGVELMQLYVEDDAPGVSRPALQLAGFHRLELQPGDQATVRFALELPLLAYLSLDDRWVVDPGPMWISVGSSSSDLRLRGRLDVVGDTVDVTRRRVYLTHSARTAPTTGT</sequence>
<keyword evidence="2 4" id="KW-0378">Hydrolase</keyword>
<evidence type="ECO:0000256" key="4">
    <source>
        <dbReference type="RuleBase" id="RU361161"/>
    </source>
</evidence>
<protein>
    <submittedName>
        <fullName evidence="6">Putative beta-xylosidase</fullName>
    </submittedName>
</protein>
<dbReference type="InterPro" id="IPR036881">
    <property type="entry name" value="Glyco_hydro_3_C_sf"/>
</dbReference>
<dbReference type="PROSITE" id="PS00775">
    <property type="entry name" value="GLYCOSYL_HYDROL_F3"/>
    <property type="match status" value="1"/>
</dbReference>
<gene>
    <name evidence="6" type="ordered locus">SCAB_77231</name>
</gene>
<keyword evidence="7" id="KW-1185">Reference proteome</keyword>
<dbReference type="Gene3D" id="2.60.40.10">
    <property type="entry name" value="Immunoglobulins"/>
    <property type="match status" value="1"/>
</dbReference>
<evidence type="ECO:0000256" key="2">
    <source>
        <dbReference type="ARBA" id="ARBA00022801"/>
    </source>
</evidence>
<dbReference type="eggNOG" id="COG1472">
    <property type="taxonomic scope" value="Bacteria"/>
</dbReference>
<dbReference type="Pfam" id="PF00933">
    <property type="entry name" value="Glyco_hydro_3"/>
    <property type="match status" value="1"/>
</dbReference>
<dbReference type="SUPFAM" id="SSF51445">
    <property type="entry name" value="(Trans)glycosidases"/>
    <property type="match status" value="1"/>
</dbReference>
<name>C9ZB01_STRSW</name>
<dbReference type="InterPro" id="IPR036962">
    <property type="entry name" value="Glyco_hydro_3_N_sf"/>
</dbReference>
<dbReference type="InterPro" id="IPR050288">
    <property type="entry name" value="Cellulose_deg_GH3"/>
</dbReference>
<dbReference type="AlphaFoldDB" id="C9ZB01"/>
<dbReference type="SMART" id="SM01217">
    <property type="entry name" value="Fn3_like"/>
    <property type="match status" value="1"/>
</dbReference>
<dbReference type="Gene3D" id="3.40.50.1700">
    <property type="entry name" value="Glycoside hydrolase family 3 C-terminal domain"/>
    <property type="match status" value="1"/>
</dbReference>
<dbReference type="Gene3D" id="3.20.20.300">
    <property type="entry name" value="Glycoside hydrolase, family 3, N-terminal domain"/>
    <property type="match status" value="1"/>
</dbReference>
<keyword evidence="3" id="KW-0119">Carbohydrate metabolism</keyword>
<dbReference type="InterPro" id="IPR019800">
    <property type="entry name" value="Glyco_hydro_3_AS"/>
</dbReference>
<dbReference type="HOGENOM" id="CLU_004542_5_1_11"/>
<proteinExistence type="inferred from homology"/>
<dbReference type="InterPro" id="IPR017853">
    <property type="entry name" value="GH"/>
</dbReference>
<dbReference type="GO" id="GO:0005975">
    <property type="term" value="P:carbohydrate metabolic process"/>
    <property type="evidence" value="ECO:0007669"/>
    <property type="project" value="InterPro"/>
</dbReference>
<accession>C9ZB01</accession>
<comment type="similarity">
    <text evidence="1 4">Belongs to the glycosyl hydrolase 3 family.</text>
</comment>
<dbReference type="Pfam" id="PF14310">
    <property type="entry name" value="Fn3-like"/>
    <property type="match status" value="1"/>
</dbReference>
<evidence type="ECO:0000256" key="3">
    <source>
        <dbReference type="ARBA" id="ARBA00023277"/>
    </source>
</evidence>
<dbReference type="Proteomes" id="UP000001444">
    <property type="component" value="Chromosome"/>
</dbReference>
<evidence type="ECO:0000313" key="6">
    <source>
        <dbReference type="EMBL" id="CBG74692.1"/>
    </source>
</evidence>
<reference evidence="6 7" key="1">
    <citation type="journal article" date="2010" name="Mol. Plant Microbe Interact.">
        <title>Streptomyces scabies 87-22 contains a coronafacic acid-like biosynthetic cluster that contributes to plant-microbe interactions.</title>
        <authorList>
            <person name="Bignell D.R."/>
            <person name="Seipke R.F."/>
            <person name="Huguet-Tapia J.C."/>
            <person name="Chambers A.H."/>
            <person name="Parry R.J."/>
            <person name="Loria R."/>
        </authorList>
    </citation>
    <scope>NUCLEOTIDE SEQUENCE [LARGE SCALE GENOMIC DNA]</scope>
    <source>
        <strain evidence="6 7">87.22</strain>
    </source>
</reference>
<organism evidence="6 7">
    <name type="scientific">Streptomyces scabiei (strain 87.22)</name>
    <dbReference type="NCBI Taxonomy" id="680198"/>
    <lineage>
        <taxon>Bacteria</taxon>
        <taxon>Bacillati</taxon>
        <taxon>Actinomycetota</taxon>
        <taxon>Actinomycetes</taxon>
        <taxon>Kitasatosporales</taxon>
        <taxon>Streptomycetaceae</taxon>
        <taxon>Streptomyces</taxon>
    </lineage>
</organism>
<evidence type="ECO:0000313" key="7">
    <source>
        <dbReference type="Proteomes" id="UP000001444"/>
    </source>
</evidence>